<evidence type="ECO:0000259" key="8">
    <source>
        <dbReference type="Pfam" id="PF12704"/>
    </source>
</evidence>
<evidence type="ECO:0000256" key="3">
    <source>
        <dbReference type="ARBA" id="ARBA00022692"/>
    </source>
</evidence>
<reference evidence="9 10" key="2">
    <citation type="submission" date="2018-12" db="EMBL/GenBank/DDBJ databases">
        <title>Rhizobacter gummiphilus sp. nov., a rubber-degrading bacterium isolated from the soil of a botanical garden in Japan.</title>
        <authorList>
            <person name="Shunsuke S.S."/>
        </authorList>
    </citation>
    <scope>NUCLEOTIDE SEQUENCE [LARGE SCALE GENOMIC DNA]</scope>
    <source>
        <strain evidence="9 10">S-16</strain>
    </source>
</reference>
<feature type="transmembrane region" description="Helical" evidence="6">
    <location>
        <begin position="354"/>
        <end position="387"/>
    </location>
</feature>
<dbReference type="Proteomes" id="UP000267464">
    <property type="component" value="Unassembled WGS sequence"/>
</dbReference>
<reference evidence="9 10" key="1">
    <citation type="submission" date="2018-08" db="EMBL/GenBank/DDBJ databases">
        <authorList>
            <person name="Khan S.A."/>
            <person name="Jeon C.O."/>
            <person name="Chun B.H."/>
            <person name="Jeong S.E."/>
        </authorList>
    </citation>
    <scope>NUCLEOTIDE SEQUENCE [LARGE SCALE GENOMIC DNA]</scope>
    <source>
        <strain evidence="9 10">S-16</strain>
    </source>
</reference>
<name>A0A3N7ITP4_9BURK</name>
<feature type="domain" description="MacB-like periplasmic core" evidence="8">
    <location>
        <begin position="77"/>
        <end position="287"/>
    </location>
</feature>
<evidence type="ECO:0000313" key="10">
    <source>
        <dbReference type="Proteomes" id="UP000267464"/>
    </source>
</evidence>
<evidence type="ECO:0000256" key="4">
    <source>
        <dbReference type="ARBA" id="ARBA00022989"/>
    </source>
</evidence>
<evidence type="ECO:0000313" key="9">
    <source>
        <dbReference type="EMBL" id="RQP22212.1"/>
    </source>
</evidence>
<protein>
    <submittedName>
        <fullName evidence="9">ABC transporter permease</fullName>
    </submittedName>
</protein>
<comment type="subcellular location">
    <subcellularLocation>
        <location evidence="1">Cell membrane</location>
        <topology evidence="1">Multi-pass membrane protein</topology>
    </subcellularLocation>
</comment>
<dbReference type="AlphaFoldDB" id="A0A3N7ITP4"/>
<keyword evidence="3 6" id="KW-0812">Transmembrane</keyword>
<evidence type="ECO:0000259" key="7">
    <source>
        <dbReference type="Pfam" id="PF02687"/>
    </source>
</evidence>
<gene>
    <name evidence="9" type="ORF">DZC73_24785</name>
</gene>
<dbReference type="PANTHER" id="PTHR30572">
    <property type="entry name" value="MEMBRANE COMPONENT OF TRANSPORTER-RELATED"/>
    <property type="match status" value="1"/>
</dbReference>
<dbReference type="InterPro" id="IPR025857">
    <property type="entry name" value="MacB_PCD"/>
</dbReference>
<dbReference type="GO" id="GO:0005886">
    <property type="term" value="C:plasma membrane"/>
    <property type="evidence" value="ECO:0007669"/>
    <property type="project" value="UniProtKB-SubCell"/>
</dbReference>
<evidence type="ECO:0000256" key="6">
    <source>
        <dbReference type="SAM" id="Phobius"/>
    </source>
</evidence>
<feature type="transmembrane region" description="Helical" evidence="6">
    <location>
        <begin position="74"/>
        <end position="98"/>
    </location>
</feature>
<evidence type="ECO:0000256" key="5">
    <source>
        <dbReference type="ARBA" id="ARBA00023136"/>
    </source>
</evidence>
<organism evidence="9 10">
    <name type="scientific">Piscinibacter terrae</name>
    <dbReference type="NCBI Taxonomy" id="2496871"/>
    <lineage>
        <taxon>Bacteria</taxon>
        <taxon>Pseudomonadati</taxon>
        <taxon>Pseudomonadota</taxon>
        <taxon>Betaproteobacteria</taxon>
        <taxon>Burkholderiales</taxon>
        <taxon>Sphaerotilaceae</taxon>
        <taxon>Piscinibacter</taxon>
    </lineage>
</organism>
<feature type="transmembrane region" description="Helical" evidence="6">
    <location>
        <begin position="414"/>
        <end position="435"/>
    </location>
</feature>
<accession>A0A3N7ITP4</accession>
<feature type="transmembrane region" description="Helical" evidence="6">
    <location>
        <begin position="316"/>
        <end position="342"/>
    </location>
</feature>
<keyword evidence="10" id="KW-1185">Reference proteome</keyword>
<keyword evidence="5 6" id="KW-0472">Membrane</keyword>
<feature type="domain" description="ABC3 transporter permease C-terminal" evidence="7">
    <location>
        <begin position="320"/>
        <end position="441"/>
    </location>
</feature>
<dbReference type="Pfam" id="PF12704">
    <property type="entry name" value="MacB_PCD"/>
    <property type="match status" value="1"/>
</dbReference>
<dbReference type="EMBL" id="QUSW01000008">
    <property type="protein sequence ID" value="RQP22212.1"/>
    <property type="molecule type" value="Genomic_DNA"/>
</dbReference>
<dbReference type="GO" id="GO:0022857">
    <property type="term" value="F:transmembrane transporter activity"/>
    <property type="evidence" value="ECO:0007669"/>
    <property type="project" value="TreeGrafter"/>
</dbReference>
<dbReference type="PANTHER" id="PTHR30572:SF15">
    <property type="entry name" value="ABC TRANSPORTER PERMEASE"/>
    <property type="match status" value="1"/>
</dbReference>
<sequence length="449" mass="46758">MHWPDAEGRDDMNFLRNLLLVVIVVVVMAVWVMLPWPGAAALAVLLTAWLLLTRRGGQARSVASVGISTLTQRLGSSAVIVVGIAGVVGVLVALLAMAEGYAETLRKTGSEDTVIVMRGASASEVMSGLDRDAIVQISQTPGIARDAKGEPLASAEVVVAANLPVMGTTTDEEGSVQLRGVGDQAFAVRPQVKIIDGRKFQPGLRELLVGKGAAKQFAGLSAGKQIRLGSQTWTVAGVFASGDAMESEIWGDAAVVADTYGRGTSRNSVNAKLADAKGFSAFKTAIDANPQLKAETSTTIDYFSKQSEKMTQVIRAIGITVGVIMAIGAMFGALNTMFAAVAARAREIATLRAIGFAGLPVVVAVMLETMLLALIGGLIGGIAAYLIFNGYGASTMAAGSVGKLSFELRVSPELLWTGVKWALAIGFIGGLFPAVRAARLPVTTALREL</sequence>
<evidence type="ECO:0000256" key="1">
    <source>
        <dbReference type="ARBA" id="ARBA00004651"/>
    </source>
</evidence>
<dbReference type="InterPro" id="IPR003838">
    <property type="entry name" value="ABC3_permease_C"/>
</dbReference>
<feature type="transmembrane region" description="Helical" evidence="6">
    <location>
        <begin position="20"/>
        <end position="53"/>
    </location>
</feature>
<keyword evidence="2" id="KW-1003">Cell membrane</keyword>
<evidence type="ECO:0000256" key="2">
    <source>
        <dbReference type="ARBA" id="ARBA00022475"/>
    </source>
</evidence>
<comment type="caution">
    <text evidence="9">The sequence shown here is derived from an EMBL/GenBank/DDBJ whole genome shotgun (WGS) entry which is preliminary data.</text>
</comment>
<dbReference type="Pfam" id="PF02687">
    <property type="entry name" value="FtsX"/>
    <property type="match status" value="1"/>
</dbReference>
<keyword evidence="4 6" id="KW-1133">Transmembrane helix</keyword>
<proteinExistence type="predicted"/>
<dbReference type="InterPro" id="IPR050250">
    <property type="entry name" value="Macrolide_Exporter_MacB"/>
</dbReference>